<evidence type="ECO:0000313" key="1">
    <source>
        <dbReference type="EMBL" id="GAG39473.1"/>
    </source>
</evidence>
<gene>
    <name evidence="1" type="ORF">S01H1_63937</name>
</gene>
<dbReference type="AlphaFoldDB" id="X0XS70"/>
<sequence length="67" mass="7757">MIFLEIIRNQGYILLGFDGQDPGGDAPALWNFMDLISNRVLATRKFESLDYKTLYHNIEGIREFYGV</sequence>
<dbReference type="EMBL" id="BARS01042104">
    <property type="protein sequence ID" value="GAG39473.1"/>
    <property type="molecule type" value="Genomic_DNA"/>
</dbReference>
<feature type="non-terminal residue" evidence="1">
    <location>
        <position position="67"/>
    </location>
</feature>
<protein>
    <submittedName>
        <fullName evidence="1">Uncharacterized protein</fullName>
    </submittedName>
</protein>
<reference evidence="1" key="1">
    <citation type="journal article" date="2014" name="Front. Microbiol.">
        <title>High frequency of phylogenetically diverse reductive dehalogenase-homologous genes in deep subseafloor sedimentary metagenomes.</title>
        <authorList>
            <person name="Kawai M."/>
            <person name="Futagami T."/>
            <person name="Toyoda A."/>
            <person name="Takaki Y."/>
            <person name="Nishi S."/>
            <person name="Hori S."/>
            <person name="Arai W."/>
            <person name="Tsubouchi T."/>
            <person name="Morono Y."/>
            <person name="Uchiyama I."/>
            <person name="Ito T."/>
            <person name="Fujiyama A."/>
            <person name="Inagaki F."/>
            <person name="Takami H."/>
        </authorList>
    </citation>
    <scope>NUCLEOTIDE SEQUENCE</scope>
    <source>
        <strain evidence="1">Expedition CK06-06</strain>
    </source>
</reference>
<organism evidence="1">
    <name type="scientific">marine sediment metagenome</name>
    <dbReference type="NCBI Taxonomy" id="412755"/>
    <lineage>
        <taxon>unclassified sequences</taxon>
        <taxon>metagenomes</taxon>
        <taxon>ecological metagenomes</taxon>
    </lineage>
</organism>
<comment type="caution">
    <text evidence="1">The sequence shown here is derived from an EMBL/GenBank/DDBJ whole genome shotgun (WGS) entry which is preliminary data.</text>
</comment>
<name>X0XS70_9ZZZZ</name>
<accession>X0XS70</accession>
<proteinExistence type="predicted"/>